<protein>
    <submittedName>
        <fullName evidence="1">Uncharacterized protein</fullName>
    </submittedName>
</protein>
<dbReference type="AlphaFoldDB" id="W4GUR7"/>
<accession>W4GUR7</accession>
<evidence type="ECO:0000313" key="1">
    <source>
        <dbReference type="EMBL" id="ETV83432.1"/>
    </source>
</evidence>
<dbReference type="EMBL" id="KI913120">
    <property type="protein sequence ID" value="ETV83432.1"/>
    <property type="molecule type" value="Genomic_DNA"/>
</dbReference>
<name>W4GUR7_APHAT</name>
<organism evidence="1">
    <name type="scientific">Aphanomyces astaci</name>
    <name type="common">Crayfish plague agent</name>
    <dbReference type="NCBI Taxonomy" id="112090"/>
    <lineage>
        <taxon>Eukaryota</taxon>
        <taxon>Sar</taxon>
        <taxon>Stramenopiles</taxon>
        <taxon>Oomycota</taxon>
        <taxon>Saprolegniomycetes</taxon>
        <taxon>Saprolegniales</taxon>
        <taxon>Verrucalvaceae</taxon>
        <taxon>Aphanomyces</taxon>
    </lineage>
</organism>
<dbReference type="GeneID" id="20806155"/>
<sequence length="147" mass="16490">MEKSIEINGSNEYKLPHMKKDAAIAYLAFFNVECDAANYEGPLIHLNNRLFQAESAMKMSHDHDLNILFGNYDFSTTCAWTHWAGAAVWAKRQAPICKMAQYNVHGVTRHRFGDGTQCVDDWNAFLAKGGRNRINEHSRGGGQAVSV</sequence>
<gene>
    <name evidence="1" type="ORF">H257_04159</name>
</gene>
<dbReference type="VEuPathDB" id="FungiDB:H257_04159"/>
<proteinExistence type="predicted"/>
<dbReference type="RefSeq" id="XP_009826862.1">
    <property type="nucleotide sequence ID" value="XM_009828560.1"/>
</dbReference>
<reference evidence="1" key="1">
    <citation type="submission" date="2013-12" db="EMBL/GenBank/DDBJ databases">
        <title>The Genome Sequence of Aphanomyces astaci APO3.</title>
        <authorList>
            <consortium name="The Broad Institute Genomics Platform"/>
            <person name="Russ C."/>
            <person name="Tyler B."/>
            <person name="van West P."/>
            <person name="Dieguez-Uribeondo J."/>
            <person name="Young S.K."/>
            <person name="Zeng Q."/>
            <person name="Gargeya S."/>
            <person name="Fitzgerald M."/>
            <person name="Abouelleil A."/>
            <person name="Alvarado L."/>
            <person name="Chapman S.B."/>
            <person name="Gainer-Dewar J."/>
            <person name="Goldberg J."/>
            <person name="Griggs A."/>
            <person name="Gujja S."/>
            <person name="Hansen M."/>
            <person name="Howarth C."/>
            <person name="Imamovic A."/>
            <person name="Ireland A."/>
            <person name="Larimer J."/>
            <person name="McCowan C."/>
            <person name="Murphy C."/>
            <person name="Pearson M."/>
            <person name="Poon T.W."/>
            <person name="Priest M."/>
            <person name="Roberts A."/>
            <person name="Saif S."/>
            <person name="Shea T."/>
            <person name="Sykes S."/>
            <person name="Wortman J."/>
            <person name="Nusbaum C."/>
            <person name="Birren B."/>
        </authorList>
    </citation>
    <scope>NUCLEOTIDE SEQUENCE [LARGE SCALE GENOMIC DNA]</scope>
    <source>
        <strain evidence="1">APO3</strain>
    </source>
</reference>